<feature type="non-terminal residue" evidence="2">
    <location>
        <position position="116"/>
    </location>
</feature>
<proteinExistence type="predicted"/>
<dbReference type="AlphaFoldDB" id="X1EWU0"/>
<sequence length="116" mass="13771">YITFSVIDKRIKQKDAAKILSLSTRQVRRIQKKVKEKGDTAVVHSNRGRSSSRKFPNKFKNEVIDIVKKKYYDYGPKFTSEKLLENESKKVSKETLRKWIIEEGIWIPRKLRKETD</sequence>
<reference evidence="2" key="1">
    <citation type="journal article" date="2014" name="Front. Microbiol.">
        <title>High frequency of phylogenetically diverse reductive dehalogenase-homologous genes in deep subseafloor sedimentary metagenomes.</title>
        <authorList>
            <person name="Kawai M."/>
            <person name="Futagami T."/>
            <person name="Toyoda A."/>
            <person name="Takaki Y."/>
            <person name="Nishi S."/>
            <person name="Hori S."/>
            <person name="Arai W."/>
            <person name="Tsubouchi T."/>
            <person name="Morono Y."/>
            <person name="Uchiyama I."/>
            <person name="Ito T."/>
            <person name="Fujiyama A."/>
            <person name="Inagaki F."/>
            <person name="Takami H."/>
        </authorList>
    </citation>
    <scope>NUCLEOTIDE SEQUENCE</scope>
    <source>
        <strain evidence="2">Expedition CK06-06</strain>
    </source>
</reference>
<feature type="region of interest" description="Disordered" evidence="1">
    <location>
        <begin position="35"/>
        <end position="55"/>
    </location>
</feature>
<comment type="caution">
    <text evidence="2">The sequence shown here is derived from an EMBL/GenBank/DDBJ whole genome shotgun (WGS) entry which is preliminary data.</text>
</comment>
<evidence type="ECO:0000256" key="1">
    <source>
        <dbReference type="SAM" id="MobiDB-lite"/>
    </source>
</evidence>
<accession>X1EWU0</accession>
<organism evidence="2">
    <name type="scientific">marine sediment metagenome</name>
    <dbReference type="NCBI Taxonomy" id="412755"/>
    <lineage>
        <taxon>unclassified sequences</taxon>
        <taxon>metagenomes</taxon>
        <taxon>ecological metagenomes</taxon>
    </lineage>
</organism>
<evidence type="ECO:0000313" key="2">
    <source>
        <dbReference type="EMBL" id="GAH21639.1"/>
    </source>
</evidence>
<feature type="non-terminal residue" evidence="2">
    <location>
        <position position="1"/>
    </location>
</feature>
<gene>
    <name evidence="2" type="ORF">S01H4_64971</name>
</gene>
<dbReference type="EMBL" id="BART01039581">
    <property type="protein sequence ID" value="GAH21639.1"/>
    <property type="molecule type" value="Genomic_DNA"/>
</dbReference>
<name>X1EWU0_9ZZZZ</name>
<feature type="compositionally biased region" description="Basic residues" evidence="1">
    <location>
        <begin position="46"/>
        <end position="55"/>
    </location>
</feature>
<dbReference type="InterPro" id="IPR009057">
    <property type="entry name" value="Homeodomain-like_sf"/>
</dbReference>
<protein>
    <submittedName>
        <fullName evidence="2">Uncharacterized protein</fullName>
    </submittedName>
</protein>
<dbReference type="SUPFAM" id="SSF46689">
    <property type="entry name" value="Homeodomain-like"/>
    <property type="match status" value="1"/>
</dbReference>